<accession>A0A916URX1</accession>
<evidence type="ECO:0000313" key="3">
    <source>
        <dbReference type="Proteomes" id="UP000637002"/>
    </source>
</evidence>
<evidence type="ECO:0000259" key="1">
    <source>
        <dbReference type="SMART" id="SM00421"/>
    </source>
</evidence>
<dbReference type="Proteomes" id="UP000637002">
    <property type="component" value="Unassembled WGS sequence"/>
</dbReference>
<dbReference type="SMART" id="SM00421">
    <property type="entry name" value="HTH_LUXR"/>
    <property type="match status" value="1"/>
</dbReference>
<protein>
    <submittedName>
        <fullName evidence="2">Transcriptional regulator</fullName>
    </submittedName>
</protein>
<dbReference type="GO" id="GO:0003677">
    <property type="term" value="F:DNA binding"/>
    <property type="evidence" value="ECO:0007669"/>
    <property type="project" value="InterPro"/>
</dbReference>
<dbReference type="AlphaFoldDB" id="A0A916URX1"/>
<comment type="caution">
    <text evidence="2">The sequence shown here is derived from an EMBL/GenBank/DDBJ whole genome shotgun (WGS) entry which is preliminary data.</text>
</comment>
<dbReference type="InterPro" id="IPR016032">
    <property type="entry name" value="Sig_transdc_resp-reg_C-effctor"/>
</dbReference>
<dbReference type="RefSeq" id="WP_188611812.1">
    <property type="nucleotide sequence ID" value="NZ_BMGG01000009.1"/>
</dbReference>
<dbReference type="SUPFAM" id="SSF46894">
    <property type="entry name" value="C-terminal effector domain of the bipartite response regulators"/>
    <property type="match status" value="1"/>
</dbReference>
<dbReference type="InterPro" id="IPR036388">
    <property type="entry name" value="WH-like_DNA-bd_sf"/>
</dbReference>
<dbReference type="InterPro" id="IPR000792">
    <property type="entry name" value="Tscrpt_reg_LuxR_C"/>
</dbReference>
<name>A0A916URX1_9HYPH</name>
<sequence>MTSKWDLERIAAAFAEAALNANRWTFALQVAGEAVGARGAALLGLNGPLPQPFNSPSLHEATDAYIKEGWAERDERYRAGPLIARQGIATDLDFISPELMARNPYYQEFLARFDLRWFAGLRIASGGELWCLRINRGPAEGPFSHEQLAQLGALSSQLSSSAVVARALGFAQAEAVEQSFDTSGQAVALIGWQGEVIRTNRTAERYLAQGLVQLRQNRLTGTHRDDTAALDRALHGLVRGAHALASPVVLRRDGARPLIAHGARLACFSRNPFAACRAIVVLTDPEQRGRISAVHLRKLFRLTPSEARLAALLASGDSLETLAAQLGVRRETTRSLLKSVFLKTGTNRQAELVALLLRLGLPSE</sequence>
<dbReference type="EMBL" id="BMGG01000009">
    <property type="protein sequence ID" value="GGC85403.1"/>
    <property type="molecule type" value="Genomic_DNA"/>
</dbReference>
<evidence type="ECO:0000313" key="2">
    <source>
        <dbReference type="EMBL" id="GGC85403.1"/>
    </source>
</evidence>
<reference evidence="2" key="1">
    <citation type="journal article" date="2014" name="Int. J. Syst. Evol. Microbiol.">
        <title>Complete genome sequence of Corynebacterium casei LMG S-19264T (=DSM 44701T), isolated from a smear-ripened cheese.</title>
        <authorList>
            <consortium name="US DOE Joint Genome Institute (JGI-PGF)"/>
            <person name="Walter F."/>
            <person name="Albersmeier A."/>
            <person name="Kalinowski J."/>
            <person name="Ruckert C."/>
        </authorList>
    </citation>
    <scope>NUCLEOTIDE SEQUENCE</scope>
    <source>
        <strain evidence="2">CGMCC 1.12919</strain>
    </source>
</reference>
<dbReference type="GO" id="GO:0006355">
    <property type="term" value="P:regulation of DNA-templated transcription"/>
    <property type="evidence" value="ECO:0007669"/>
    <property type="project" value="InterPro"/>
</dbReference>
<gene>
    <name evidence="2" type="ORF">GCM10010994_49110</name>
</gene>
<keyword evidence="3" id="KW-1185">Reference proteome</keyword>
<organism evidence="2 3">
    <name type="scientific">Chelatococcus reniformis</name>
    <dbReference type="NCBI Taxonomy" id="1494448"/>
    <lineage>
        <taxon>Bacteria</taxon>
        <taxon>Pseudomonadati</taxon>
        <taxon>Pseudomonadota</taxon>
        <taxon>Alphaproteobacteria</taxon>
        <taxon>Hyphomicrobiales</taxon>
        <taxon>Chelatococcaceae</taxon>
        <taxon>Chelatococcus</taxon>
    </lineage>
</organism>
<dbReference type="Gene3D" id="1.10.10.10">
    <property type="entry name" value="Winged helix-like DNA-binding domain superfamily/Winged helix DNA-binding domain"/>
    <property type="match status" value="1"/>
</dbReference>
<feature type="domain" description="HTH luxR-type" evidence="1">
    <location>
        <begin position="299"/>
        <end position="356"/>
    </location>
</feature>
<reference evidence="2" key="2">
    <citation type="submission" date="2020-09" db="EMBL/GenBank/DDBJ databases">
        <authorList>
            <person name="Sun Q."/>
            <person name="Zhou Y."/>
        </authorList>
    </citation>
    <scope>NUCLEOTIDE SEQUENCE</scope>
    <source>
        <strain evidence="2">CGMCC 1.12919</strain>
    </source>
</reference>
<proteinExistence type="predicted"/>